<keyword evidence="1" id="KW-1133">Transmembrane helix</keyword>
<comment type="caution">
    <text evidence="2">The sequence shown here is derived from an EMBL/GenBank/DDBJ whole genome shotgun (WGS) entry which is preliminary data.</text>
</comment>
<feature type="transmembrane region" description="Helical" evidence="1">
    <location>
        <begin position="12"/>
        <end position="33"/>
    </location>
</feature>
<evidence type="ECO:0000313" key="3">
    <source>
        <dbReference type="Proteomes" id="UP000237105"/>
    </source>
</evidence>
<name>A0A2P5AH07_PARAD</name>
<protein>
    <submittedName>
        <fullName evidence="2">Uncharacterized protein</fullName>
    </submittedName>
</protein>
<organism evidence="2 3">
    <name type="scientific">Parasponia andersonii</name>
    <name type="common">Sponia andersonii</name>
    <dbReference type="NCBI Taxonomy" id="3476"/>
    <lineage>
        <taxon>Eukaryota</taxon>
        <taxon>Viridiplantae</taxon>
        <taxon>Streptophyta</taxon>
        <taxon>Embryophyta</taxon>
        <taxon>Tracheophyta</taxon>
        <taxon>Spermatophyta</taxon>
        <taxon>Magnoliopsida</taxon>
        <taxon>eudicotyledons</taxon>
        <taxon>Gunneridae</taxon>
        <taxon>Pentapetalae</taxon>
        <taxon>rosids</taxon>
        <taxon>fabids</taxon>
        <taxon>Rosales</taxon>
        <taxon>Cannabaceae</taxon>
        <taxon>Parasponia</taxon>
    </lineage>
</organism>
<gene>
    <name evidence="2" type="ORF">PanWU01x14_333310</name>
</gene>
<accession>A0A2P5AH07</accession>
<sequence>MQIWIIEDNGSALVLSSFKVVGCLMRFGFYFVNRRSRVSMTYK</sequence>
<keyword evidence="3" id="KW-1185">Reference proteome</keyword>
<reference evidence="3" key="1">
    <citation type="submission" date="2016-06" db="EMBL/GenBank/DDBJ databases">
        <title>Parallel loss of symbiosis genes in relatives of nitrogen-fixing non-legume Parasponia.</title>
        <authorList>
            <person name="Van Velzen R."/>
            <person name="Holmer R."/>
            <person name="Bu F."/>
            <person name="Rutten L."/>
            <person name="Van Zeijl A."/>
            <person name="Liu W."/>
            <person name="Santuari L."/>
            <person name="Cao Q."/>
            <person name="Sharma T."/>
            <person name="Shen D."/>
            <person name="Roswanjaya Y."/>
            <person name="Wardhani T."/>
            <person name="Kalhor M.S."/>
            <person name="Jansen J."/>
            <person name="Van den Hoogen J."/>
            <person name="Gungor B."/>
            <person name="Hartog M."/>
            <person name="Hontelez J."/>
            <person name="Verver J."/>
            <person name="Yang W.-C."/>
            <person name="Schijlen E."/>
            <person name="Repin R."/>
            <person name="Schilthuizen M."/>
            <person name="Schranz E."/>
            <person name="Heidstra R."/>
            <person name="Miyata K."/>
            <person name="Fedorova E."/>
            <person name="Kohlen W."/>
            <person name="Bisseling T."/>
            <person name="Smit S."/>
            <person name="Geurts R."/>
        </authorList>
    </citation>
    <scope>NUCLEOTIDE SEQUENCE [LARGE SCALE GENOMIC DNA]</scope>
    <source>
        <strain evidence="3">cv. WU1-14</strain>
    </source>
</reference>
<proteinExistence type="predicted"/>
<keyword evidence="1" id="KW-0472">Membrane</keyword>
<evidence type="ECO:0000313" key="2">
    <source>
        <dbReference type="EMBL" id="PON35811.1"/>
    </source>
</evidence>
<keyword evidence="1" id="KW-0812">Transmembrane</keyword>
<evidence type="ECO:0000256" key="1">
    <source>
        <dbReference type="SAM" id="Phobius"/>
    </source>
</evidence>
<dbReference type="AlphaFoldDB" id="A0A2P5AH07"/>
<dbReference type="Proteomes" id="UP000237105">
    <property type="component" value="Unassembled WGS sequence"/>
</dbReference>
<dbReference type="EMBL" id="JXTB01000595">
    <property type="protein sequence ID" value="PON35811.1"/>
    <property type="molecule type" value="Genomic_DNA"/>
</dbReference>